<dbReference type="GO" id="GO:0008270">
    <property type="term" value="F:zinc ion binding"/>
    <property type="evidence" value="ECO:0007669"/>
    <property type="project" value="UniProtKB-KW"/>
</dbReference>
<feature type="compositionally biased region" description="Acidic residues" evidence="6">
    <location>
        <begin position="539"/>
        <end position="550"/>
    </location>
</feature>
<feature type="domain" description="C2H2-type" evidence="7">
    <location>
        <begin position="725"/>
        <end position="753"/>
    </location>
</feature>
<evidence type="ECO:0000313" key="8">
    <source>
        <dbReference type="EMBL" id="KPP73841.1"/>
    </source>
</evidence>
<sequence>MASSPVAEDPEEEVQFVSEGPLRPVLECIDLLSDVEDEDRKTVPETIEEQIDRQKAQVASTLDRLARQVAVKKQERAEKCKAFKEKIISQQAHGRQELAFSRSNGDNYDAKRCVDIWLKMPGLKPGVLNSGAKWGRRRPSPHPIPQDKAHTCPVINCGRVYDSVPLLEGHLKRFDHSPCDPTVLLRGSPSALYACVACCRHFDTKEAWRVHLRSKTSSPSADGHTSTLTCQMILCFACPACYLLFNIRDECLQHMAAKNHFVHSIRDGFNDTNATATPIPIPRYAKNRLIALCKEVAFRVRCTLCKKVLGSHMEARAHFNVHCRQGGAIAESDRTVAEIMKELQAQGHCSQCQEIFCDQGQIERHKQLTEHEVEVISTVEKSVLHYCNYYESLRSQKSMTSRSERVNPESALKKEKDAEDFNNWSPAKRRKLSLKEEPGAEGTVAWFCECGLRFSEESSASKHLMAANQIFLKCGVCGKQMGESSIARLHMSRFHGGAHLSNFFFWCHRCRVEMPRQRDILSHISDAHRGHTFYKEQEVMEQEEKEEDEPSSSSMPSSSAESRKSGAPRILPTTPSEKWLCRMCEDLFESQAAVKKHCRDVSSHSFQRFLCGHCPQRFFKEATVRRHCSNEHGGRVSVRYFCGLCDSMQYDSEAEFLEHYRSLHSEDYCCVEDASASPAPGPSATETKSASRQCACMGREMNKAERNSVFTRCMKRLAGEGLCSYTCSVCGVPSSSYRQVKVHMQVAHGASKQEKTFEVVCGSCLESYADVPGFHTHYHSQHCSVEPCLSSRTAGGKAVATATAPLTLDAEEISSEANGKSLRKQDSVSL</sequence>
<dbReference type="PANTHER" id="PTHR24408">
    <property type="entry name" value="ZINC FINGER PROTEIN"/>
    <property type="match status" value="1"/>
</dbReference>
<dbReference type="GO" id="GO:0000981">
    <property type="term" value="F:DNA-binding transcription factor activity, RNA polymerase II-specific"/>
    <property type="evidence" value="ECO:0007669"/>
    <property type="project" value="TreeGrafter"/>
</dbReference>
<proteinExistence type="predicted"/>
<keyword evidence="1" id="KW-0479">Metal-binding</keyword>
<dbReference type="Pfam" id="PF23103">
    <property type="entry name" value="Zf-C2H2_ZNF451_5th"/>
    <property type="match status" value="1"/>
</dbReference>
<evidence type="ECO:0000256" key="2">
    <source>
        <dbReference type="ARBA" id="ARBA00022737"/>
    </source>
</evidence>
<feature type="compositionally biased region" description="Basic and acidic residues" evidence="6">
    <location>
        <begin position="402"/>
        <end position="419"/>
    </location>
</feature>
<reference evidence="8 9" key="1">
    <citation type="submission" date="2015-08" db="EMBL/GenBank/DDBJ databases">
        <title>The genome of the Asian arowana (Scleropages formosus).</title>
        <authorList>
            <person name="Tan M.H."/>
            <person name="Gan H.M."/>
            <person name="Croft L.J."/>
            <person name="Austin C.M."/>
        </authorList>
    </citation>
    <scope>NUCLEOTIDE SEQUENCE [LARGE SCALE GENOMIC DNA]</scope>
    <source>
        <strain evidence="8">Aro1</strain>
    </source>
</reference>
<feature type="domain" description="C2H2-type" evidence="7">
    <location>
        <begin position="150"/>
        <end position="181"/>
    </location>
</feature>
<dbReference type="SMART" id="SM00355">
    <property type="entry name" value="ZnF_C2H2"/>
    <property type="match status" value="12"/>
</dbReference>
<feature type="region of interest" description="Disordered" evidence="6">
    <location>
        <begin position="398"/>
        <end position="419"/>
    </location>
</feature>
<feature type="domain" description="C2H2-type" evidence="7">
    <location>
        <begin position="579"/>
        <end position="609"/>
    </location>
</feature>
<keyword evidence="3 5" id="KW-0863">Zinc-finger</keyword>
<keyword evidence="4" id="KW-0862">Zinc</keyword>
<protein>
    <recommendedName>
        <fullName evidence="7">C2H2-type domain-containing protein</fullName>
    </recommendedName>
</protein>
<dbReference type="PROSITE" id="PS00028">
    <property type="entry name" value="ZINC_FINGER_C2H2_1"/>
    <property type="match status" value="7"/>
</dbReference>
<evidence type="ECO:0000256" key="1">
    <source>
        <dbReference type="ARBA" id="ARBA00022723"/>
    </source>
</evidence>
<evidence type="ECO:0000256" key="5">
    <source>
        <dbReference type="PROSITE-ProRule" id="PRU00042"/>
    </source>
</evidence>
<evidence type="ECO:0000313" key="9">
    <source>
        <dbReference type="Proteomes" id="UP000034805"/>
    </source>
</evidence>
<dbReference type="PANTHER" id="PTHR24408:SF61">
    <property type="entry name" value="E3 SUMO-PROTEIN LIGASE ZNF451"/>
    <property type="match status" value="1"/>
</dbReference>
<name>A0A0N8K136_SCLFO</name>
<dbReference type="InterPro" id="IPR058949">
    <property type="entry name" value="Zf-C2H2_ZNF451_1st"/>
</dbReference>
<dbReference type="InterPro" id="IPR058947">
    <property type="entry name" value="Zf-C2H2_ZNF451_2nd"/>
</dbReference>
<evidence type="ECO:0000256" key="4">
    <source>
        <dbReference type="ARBA" id="ARBA00022833"/>
    </source>
</evidence>
<dbReference type="Pfam" id="PF23102">
    <property type="entry name" value="Zf-C2H2_ZNF451_2nd"/>
    <property type="match status" value="1"/>
</dbReference>
<dbReference type="InterPro" id="IPR013087">
    <property type="entry name" value="Znf_C2H2_type"/>
</dbReference>
<dbReference type="PROSITE" id="PS50157">
    <property type="entry name" value="ZINC_FINGER_C2H2_2"/>
    <property type="match status" value="4"/>
</dbReference>
<dbReference type="STRING" id="113540.ENSSFOP00015019674"/>
<evidence type="ECO:0000259" key="7">
    <source>
        <dbReference type="PROSITE" id="PS50157"/>
    </source>
</evidence>
<dbReference type="InterPro" id="IPR058950">
    <property type="entry name" value="Zf-C2H2_ZNF451_5th"/>
</dbReference>
<organism evidence="8 9">
    <name type="scientific">Scleropages formosus</name>
    <name type="common">Asian bonytongue</name>
    <name type="synonym">Osteoglossum formosum</name>
    <dbReference type="NCBI Taxonomy" id="113540"/>
    <lineage>
        <taxon>Eukaryota</taxon>
        <taxon>Metazoa</taxon>
        <taxon>Chordata</taxon>
        <taxon>Craniata</taxon>
        <taxon>Vertebrata</taxon>
        <taxon>Euteleostomi</taxon>
        <taxon>Actinopterygii</taxon>
        <taxon>Neopterygii</taxon>
        <taxon>Teleostei</taxon>
        <taxon>Osteoglossocephala</taxon>
        <taxon>Osteoglossomorpha</taxon>
        <taxon>Osteoglossiformes</taxon>
        <taxon>Osteoglossidae</taxon>
        <taxon>Scleropages</taxon>
    </lineage>
</organism>
<dbReference type="GO" id="GO:0005634">
    <property type="term" value="C:nucleus"/>
    <property type="evidence" value="ECO:0007669"/>
    <property type="project" value="TreeGrafter"/>
</dbReference>
<evidence type="ECO:0000256" key="3">
    <source>
        <dbReference type="ARBA" id="ARBA00022771"/>
    </source>
</evidence>
<gene>
    <name evidence="8" type="ORF">Z043_107052</name>
</gene>
<feature type="region of interest" description="Disordered" evidence="6">
    <location>
        <begin position="538"/>
        <end position="571"/>
    </location>
</feature>
<feature type="domain" description="C2H2-type" evidence="7">
    <location>
        <begin position="609"/>
        <end position="637"/>
    </location>
</feature>
<dbReference type="InterPro" id="IPR058156">
    <property type="entry name" value="Znf-C2H2_ZNF451"/>
</dbReference>
<dbReference type="Pfam" id="PF23108">
    <property type="entry name" value="Zf-C2H2_ZNF451"/>
    <property type="match status" value="1"/>
</dbReference>
<comment type="caution">
    <text evidence="8">The sequence shown here is derived from an EMBL/GenBank/DDBJ whole genome shotgun (WGS) entry which is preliminary data.</text>
</comment>
<evidence type="ECO:0000256" key="6">
    <source>
        <dbReference type="SAM" id="MobiDB-lite"/>
    </source>
</evidence>
<keyword evidence="2" id="KW-0677">Repeat</keyword>
<dbReference type="AlphaFoldDB" id="A0A0N8K136"/>
<dbReference type="Pfam" id="PF23101">
    <property type="entry name" value="Zf-C2H2_ZNF451_1st"/>
    <property type="match status" value="1"/>
</dbReference>
<accession>A0A0N8K136</accession>
<dbReference type="Proteomes" id="UP000034805">
    <property type="component" value="Unassembled WGS sequence"/>
</dbReference>
<dbReference type="Gene3D" id="3.30.160.60">
    <property type="entry name" value="Classic Zinc Finger"/>
    <property type="match status" value="1"/>
</dbReference>
<dbReference type="GO" id="GO:0043565">
    <property type="term" value="F:sequence-specific DNA binding"/>
    <property type="evidence" value="ECO:0007669"/>
    <property type="project" value="TreeGrafter"/>
</dbReference>
<feature type="compositionally biased region" description="Low complexity" evidence="6">
    <location>
        <begin position="551"/>
        <end position="560"/>
    </location>
</feature>
<dbReference type="EMBL" id="JARO02002008">
    <property type="protein sequence ID" value="KPP73841.1"/>
    <property type="molecule type" value="Genomic_DNA"/>
</dbReference>